<keyword evidence="1" id="KW-0812">Transmembrane</keyword>
<evidence type="ECO:0008006" key="4">
    <source>
        <dbReference type="Google" id="ProtNLM"/>
    </source>
</evidence>
<evidence type="ECO:0000313" key="3">
    <source>
        <dbReference type="Proteomes" id="UP000886885"/>
    </source>
</evidence>
<feature type="transmembrane region" description="Helical" evidence="1">
    <location>
        <begin position="36"/>
        <end position="57"/>
    </location>
</feature>
<proteinExistence type="predicted"/>
<gene>
    <name evidence="2" type="ORF">POTOM_028580</name>
</gene>
<evidence type="ECO:0000256" key="1">
    <source>
        <dbReference type="SAM" id="Phobius"/>
    </source>
</evidence>
<keyword evidence="1" id="KW-0472">Membrane</keyword>
<dbReference type="EMBL" id="JAAWWB010000014">
    <property type="protein sequence ID" value="KAG6767376.1"/>
    <property type="molecule type" value="Genomic_DNA"/>
</dbReference>
<sequence length="247" mass="27443">MAVSFFYALAIRCCRLLLLCLYSTPLKGTFVLSLHALSVLLLGCIFLFQISVVPFIYRLPTLLGSRGSCRQAAAKTFGCYRTVLLCSHGLPCSGLPCCCFQGLFLASFRVLSSFEGDGALRRRSSSLASVDHPNRPLTREHGGLMRWPENFYRPREQRLFLDDGTLPFYVLILLNLLASCATMDSSTTTNDNVYCKLLPQGKRPFSSDQALLSTRETKALVSKFASSQEMLEKAFVGETTIHQNTVL</sequence>
<keyword evidence="3" id="KW-1185">Reference proteome</keyword>
<dbReference type="Proteomes" id="UP000886885">
    <property type="component" value="Chromosome 7D"/>
</dbReference>
<reference evidence="2" key="1">
    <citation type="journal article" date="2020" name="bioRxiv">
        <title>Hybrid origin of Populus tomentosa Carr. identified through genome sequencing and phylogenomic analysis.</title>
        <authorList>
            <person name="An X."/>
            <person name="Gao K."/>
            <person name="Chen Z."/>
            <person name="Li J."/>
            <person name="Yang X."/>
            <person name="Yang X."/>
            <person name="Zhou J."/>
            <person name="Guo T."/>
            <person name="Zhao T."/>
            <person name="Huang S."/>
            <person name="Miao D."/>
            <person name="Khan W.U."/>
            <person name="Rao P."/>
            <person name="Ye M."/>
            <person name="Lei B."/>
            <person name="Liao W."/>
            <person name="Wang J."/>
            <person name="Ji L."/>
            <person name="Li Y."/>
            <person name="Guo B."/>
            <person name="Mustafa N.S."/>
            <person name="Li S."/>
            <person name="Yun Q."/>
            <person name="Keller S.R."/>
            <person name="Mao J."/>
            <person name="Zhang R."/>
            <person name="Strauss S.H."/>
        </authorList>
    </citation>
    <scope>NUCLEOTIDE SEQUENCE</scope>
    <source>
        <strain evidence="2">GM15</strain>
        <tissue evidence="2">Leaf</tissue>
    </source>
</reference>
<name>A0A8X8CLH7_POPTO</name>
<organism evidence="2 3">
    <name type="scientific">Populus tomentosa</name>
    <name type="common">Chinese white poplar</name>
    <dbReference type="NCBI Taxonomy" id="118781"/>
    <lineage>
        <taxon>Eukaryota</taxon>
        <taxon>Viridiplantae</taxon>
        <taxon>Streptophyta</taxon>
        <taxon>Embryophyta</taxon>
        <taxon>Tracheophyta</taxon>
        <taxon>Spermatophyta</taxon>
        <taxon>Magnoliopsida</taxon>
        <taxon>eudicotyledons</taxon>
        <taxon>Gunneridae</taxon>
        <taxon>Pentapetalae</taxon>
        <taxon>rosids</taxon>
        <taxon>fabids</taxon>
        <taxon>Malpighiales</taxon>
        <taxon>Salicaceae</taxon>
        <taxon>Saliceae</taxon>
        <taxon>Populus</taxon>
    </lineage>
</organism>
<evidence type="ECO:0000313" key="2">
    <source>
        <dbReference type="EMBL" id="KAG6767376.1"/>
    </source>
</evidence>
<comment type="caution">
    <text evidence="2">The sequence shown here is derived from an EMBL/GenBank/DDBJ whole genome shotgun (WGS) entry which is preliminary data.</text>
</comment>
<dbReference type="AlphaFoldDB" id="A0A8X8CLH7"/>
<protein>
    <recommendedName>
        <fullName evidence="4">Transmembrane protein</fullName>
    </recommendedName>
</protein>
<feature type="transmembrane region" description="Helical" evidence="1">
    <location>
        <begin position="6"/>
        <end position="24"/>
    </location>
</feature>
<accession>A0A8X8CLH7</accession>
<keyword evidence="1" id="KW-1133">Transmembrane helix</keyword>